<evidence type="ECO:0000313" key="3">
    <source>
        <dbReference type="Proteomes" id="UP001066276"/>
    </source>
</evidence>
<evidence type="ECO:0000256" key="1">
    <source>
        <dbReference type="SAM" id="MobiDB-lite"/>
    </source>
</evidence>
<reference evidence="2" key="1">
    <citation type="journal article" date="2022" name="bioRxiv">
        <title>Sequencing and chromosome-scale assembly of the giantPleurodeles waltlgenome.</title>
        <authorList>
            <person name="Brown T."/>
            <person name="Elewa A."/>
            <person name="Iarovenko S."/>
            <person name="Subramanian E."/>
            <person name="Araus A.J."/>
            <person name="Petzold A."/>
            <person name="Susuki M."/>
            <person name="Suzuki K.-i.T."/>
            <person name="Hayashi T."/>
            <person name="Toyoda A."/>
            <person name="Oliveira C."/>
            <person name="Osipova E."/>
            <person name="Leigh N.D."/>
            <person name="Simon A."/>
            <person name="Yun M.H."/>
        </authorList>
    </citation>
    <scope>NUCLEOTIDE SEQUENCE</scope>
    <source>
        <strain evidence="2">20211129_DDA</strain>
        <tissue evidence="2">Liver</tissue>
    </source>
</reference>
<proteinExistence type="predicted"/>
<accession>A0AAV7QE01</accession>
<gene>
    <name evidence="2" type="ORF">NDU88_005143</name>
</gene>
<dbReference type="AlphaFoldDB" id="A0AAV7QE01"/>
<name>A0AAV7QE01_PLEWA</name>
<feature type="region of interest" description="Disordered" evidence="1">
    <location>
        <begin position="62"/>
        <end position="96"/>
    </location>
</feature>
<evidence type="ECO:0000313" key="2">
    <source>
        <dbReference type="EMBL" id="KAJ1138762.1"/>
    </source>
</evidence>
<dbReference type="Proteomes" id="UP001066276">
    <property type="component" value="Chromosome 6"/>
</dbReference>
<organism evidence="2 3">
    <name type="scientific">Pleurodeles waltl</name>
    <name type="common">Iberian ribbed newt</name>
    <dbReference type="NCBI Taxonomy" id="8319"/>
    <lineage>
        <taxon>Eukaryota</taxon>
        <taxon>Metazoa</taxon>
        <taxon>Chordata</taxon>
        <taxon>Craniata</taxon>
        <taxon>Vertebrata</taxon>
        <taxon>Euteleostomi</taxon>
        <taxon>Amphibia</taxon>
        <taxon>Batrachia</taxon>
        <taxon>Caudata</taxon>
        <taxon>Salamandroidea</taxon>
        <taxon>Salamandridae</taxon>
        <taxon>Pleurodelinae</taxon>
        <taxon>Pleurodeles</taxon>
    </lineage>
</organism>
<comment type="caution">
    <text evidence="2">The sequence shown here is derived from an EMBL/GenBank/DDBJ whole genome shotgun (WGS) entry which is preliminary data.</text>
</comment>
<sequence length="96" mass="10046">MFGLVGPGAADRRGPQPEWLQNGGRVTVTARRANSGCGYGAFVLVPPQQCCWGRPLHHIELPPDCSGGSTGKAHLADLQQSEGAGPGRGRPVQRCS</sequence>
<keyword evidence="3" id="KW-1185">Reference proteome</keyword>
<dbReference type="EMBL" id="JANPWB010000010">
    <property type="protein sequence ID" value="KAJ1138762.1"/>
    <property type="molecule type" value="Genomic_DNA"/>
</dbReference>
<feature type="region of interest" description="Disordered" evidence="1">
    <location>
        <begin position="1"/>
        <end position="23"/>
    </location>
</feature>
<protein>
    <submittedName>
        <fullName evidence="2">Uncharacterized protein</fullName>
    </submittedName>
</protein>